<dbReference type="InterPro" id="IPR027383">
    <property type="entry name" value="Znf_put"/>
</dbReference>
<dbReference type="Pfam" id="PF14257">
    <property type="entry name" value="DUF4349"/>
    <property type="match status" value="1"/>
</dbReference>
<dbReference type="InterPro" id="IPR041916">
    <property type="entry name" value="Anti_sigma_zinc_sf"/>
</dbReference>
<dbReference type="Proteomes" id="UP000238415">
    <property type="component" value="Unassembled WGS sequence"/>
</dbReference>
<dbReference type="InterPro" id="IPR036147">
    <property type="entry name" value="Anti-sigma_E_RseA_N_sf"/>
</dbReference>
<evidence type="ECO:0000256" key="3">
    <source>
        <dbReference type="SAM" id="Coils"/>
    </source>
</evidence>
<evidence type="ECO:0000313" key="7">
    <source>
        <dbReference type="EMBL" id="PRR69234.1"/>
    </source>
</evidence>
<reference evidence="7 8" key="1">
    <citation type="submission" date="2018-03" db="EMBL/GenBank/DDBJ databases">
        <title>Genome sequence of Moorella humiferrea DSM 23265.</title>
        <authorList>
            <person name="Poehlein A."/>
            <person name="Daniel R."/>
        </authorList>
    </citation>
    <scope>NUCLEOTIDE SEQUENCE [LARGE SCALE GENOMIC DNA]</scope>
    <source>
        <strain evidence="7 8">DSM 23265</strain>
    </source>
</reference>
<evidence type="ECO:0000313" key="8">
    <source>
        <dbReference type="Proteomes" id="UP000238415"/>
    </source>
</evidence>
<evidence type="ECO:0000256" key="1">
    <source>
        <dbReference type="ARBA" id="ARBA00024353"/>
    </source>
</evidence>
<evidence type="ECO:0000259" key="5">
    <source>
        <dbReference type="Pfam" id="PF13490"/>
    </source>
</evidence>
<dbReference type="GO" id="GO:0016989">
    <property type="term" value="F:sigma factor antagonist activity"/>
    <property type="evidence" value="ECO:0007669"/>
    <property type="project" value="InterPro"/>
</dbReference>
<sequence length="360" mass="37642">MFCNEARELFSPWLDGELAAGEREALQRHLAECPACRAEWERWQEISRALREMKAPVAAPSGFAAAVNARLAARTKGRTWQGARRLAAAAAAVVLLAAGSLSYAARGLWQHLPVTVASIQQDDGGKTAAVDLPPGTGADTFVPATPGGVTGPAVKQDGTKPDEGATPEKGTAPADAVGNKGGAEPPAGAGTPTGGGSGDRPTRVAGAEPYVARTFLSDRRQATSTMLKIAVEDMAGAKRKALGLAAASGAAVQTIADQDDGRDKRAIYLLKVAEGRAASLLSALGQVGQVTAQNTNVQDLSRQFSAALEQYQAKVAQVNAATDSVEKEKLTREAKALEEQLSAWDQETKQHTIILWLETN</sequence>
<proteinExistence type="inferred from homology"/>
<feature type="domain" description="Putative zinc-finger" evidence="5">
    <location>
        <begin position="3"/>
        <end position="37"/>
    </location>
</feature>
<dbReference type="AlphaFoldDB" id="A0A2T0AKV0"/>
<feature type="domain" description="DUF4349" evidence="6">
    <location>
        <begin position="223"/>
        <end position="345"/>
    </location>
</feature>
<dbReference type="RefSeq" id="WP_106006252.1">
    <property type="nucleotide sequence ID" value="NZ_CP136419.1"/>
</dbReference>
<dbReference type="Gene3D" id="1.10.10.1320">
    <property type="entry name" value="Anti-sigma factor, zinc-finger domain"/>
    <property type="match status" value="1"/>
</dbReference>
<dbReference type="EMBL" id="PVXM01000056">
    <property type="protein sequence ID" value="PRR69234.1"/>
    <property type="molecule type" value="Genomic_DNA"/>
</dbReference>
<organism evidence="7 8">
    <name type="scientific">Neomoorella humiferrea</name>
    <dbReference type="NCBI Taxonomy" id="676965"/>
    <lineage>
        <taxon>Bacteria</taxon>
        <taxon>Bacillati</taxon>
        <taxon>Bacillota</taxon>
        <taxon>Clostridia</taxon>
        <taxon>Neomoorellales</taxon>
        <taxon>Neomoorellaceae</taxon>
        <taxon>Neomoorella</taxon>
    </lineage>
</organism>
<comment type="similarity">
    <text evidence="1">Belongs to the zinc-associated anti-sigma factor (ZAS) superfamily. Anti-sigma-W factor family.</text>
</comment>
<dbReference type="SUPFAM" id="SSF89069">
    <property type="entry name" value="N-terminal, cytoplasmic domain of anti-sigmaE factor RseA"/>
    <property type="match status" value="1"/>
</dbReference>
<protein>
    <recommendedName>
        <fullName evidence="2">Anti-sigma-W factor RsiW</fullName>
    </recommendedName>
</protein>
<evidence type="ECO:0000259" key="6">
    <source>
        <dbReference type="Pfam" id="PF14257"/>
    </source>
</evidence>
<evidence type="ECO:0000256" key="4">
    <source>
        <dbReference type="SAM" id="MobiDB-lite"/>
    </source>
</evidence>
<gene>
    <name evidence="7" type="ORF">MOHU_23310</name>
</gene>
<comment type="caution">
    <text evidence="7">The sequence shown here is derived from an EMBL/GenBank/DDBJ whole genome shotgun (WGS) entry which is preliminary data.</text>
</comment>
<feature type="region of interest" description="Disordered" evidence="4">
    <location>
        <begin position="125"/>
        <end position="204"/>
    </location>
</feature>
<keyword evidence="3" id="KW-0175">Coiled coil</keyword>
<dbReference type="InterPro" id="IPR025645">
    <property type="entry name" value="DUF4349"/>
</dbReference>
<accession>A0A2T0AKV0</accession>
<feature type="coiled-coil region" evidence="3">
    <location>
        <begin position="308"/>
        <end position="347"/>
    </location>
</feature>
<dbReference type="OrthoDB" id="1723545at2"/>
<dbReference type="Pfam" id="PF13490">
    <property type="entry name" value="zf-HC2"/>
    <property type="match status" value="1"/>
</dbReference>
<evidence type="ECO:0000256" key="2">
    <source>
        <dbReference type="ARBA" id="ARBA00024438"/>
    </source>
</evidence>
<name>A0A2T0AKV0_9FIRM</name>
<keyword evidence="8" id="KW-1185">Reference proteome</keyword>